<gene>
    <name evidence="2" type="ORF">SAMN04488121_102488</name>
</gene>
<feature type="domain" description="N-acetyltransferase" evidence="1">
    <location>
        <begin position="5"/>
        <end position="158"/>
    </location>
</feature>
<protein>
    <submittedName>
        <fullName evidence="2">Ribosomal protein S18 acetylase RimI</fullName>
    </submittedName>
</protein>
<dbReference type="Gene3D" id="3.40.630.30">
    <property type="match status" value="1"/>
</dbReference>
<dbReference type="InterPro" id="IPR000182">
    <property type="entry name" value="GNAT_dom"/>
</dbReference>
<dbReference type="PANTHER" id="PTHR43305">
    <property type="entry name" value="FAMILY N-ACETYLTRANSFERASE, PUTATIVE (AFU_ORTHOLOGUE AFUA_2G01380)-RELATED"/>
    <property type="match status" value="1"/>
</dbReference>
<dbReference type="AlphaFoldDB" id="A0A1G7MNL9"/>
<dbReference type="OrthoDB" id="9803233at2"/>
<dbReference type="Proteomes" id="UP000199045">
    <property type="component" value="Unassembled WGS sequence"/>
</dbReference>
<evidence type="ECO:0000313" key="3">
    <source>
        <dbReference type="Proteomes" id="UP000199045"/>
    </source>
</evidence>
<dbReference type="RefSeq" id="WP_089830887.1">
    <property type="nucleotide sequence ID" value="NZ_FNBN01000002.1"/>
</dbReference>
<dbReference type="STRING" id="104663.SAMN04488121_102488"/>
<reference evidence="2 3" key="1">
    <citation type="submission" date="2016-10" db="EMBL/GenBank/DDBJ databases">
        <authorList>
            <person name="de Groot N.N."/>
        </authorList>
    </citation>
    <scope>NUCLEOTIDE SEQUENCE [LARGE SCALE GENOMIC DNA]</scope>
    <source>
        <strain evidence="2 3">DSM 527</strain>
    </source>
</reference>
<keyword evidence="2" id="KW-0687">Ribonucleoprotein</keyword>
<dbReference type="SUPFAM" id="SSF55729">
    <property type="entry name" value="Acyl-CoA N-acyltransferases (Nat)"/>
    <property type="match status" value="1"/>
</dbReference>
<dbReference type="Pfam" id="PF00583">
    <property type="entry name" value="Acetyltransf_1"/>
    <property type="match status" value="1"/>
</dbReference>
<dbReference type="GO" id="GO:0005840">
    <property type="term" value="C:ribosome"/>
    <property type="evidence" value="ECO:0007669"/>
    <property type="project" value="UniProtKB-KW"/>
</dbReference>
<dbReference type="InterPro" id="IPR052777">
    <property type="entry name" value="Acetyltransferase_Enz"/>
</dbReference>
<sequence length="168" mass="18841">MLEIVEVKKDDLKSLEQVKGLFREYANWLSVDLSFQRFEEELSSLPHPYYVAPEGALFLALVDGQPAGCVGVRSFENSTCEMKRLFVRDSFKGHGVGRALATRAIEAGRKLGYKRMLLDTLAHMRPAIELYTSLGFHPIAAYYDNPISDAVYLSMMLEQENESAGTAI</sequence>
<dbReference type="EMBL" id="FNBN01000002">
    <property type="protein sequence ID" value="SDF62720.1"/>
    <property type="molecule type" value="Genomic_DNA"/>
</dbReference>
<keyword evidence="2" id="KW-0689">Ribosomal protein</keyword>
<dbReference type="PROSITE" id="PS51186">
    <property type="entry name" value="GNAT"/>
    <property type="match status" value="1"/>
</dbReference>
<dbReference type="InterPro" id="IPR016181">
    <property type="entry name" value="Acyl_CoA_acyltransferase"/>
</dbReference>
<evidence type="ECO:0000313" key="2">
    <source>
        <dbReference type="EMBL" id="SDF62720.1"/>
    </source>
</evidence>
<dbReference type="CDD" id="cd04301">
    <property type="entry name" value="NAT_SF"/>
    <property type="match status" value="1"/>
</dbReference>
<name>A0A1G7MNL9_CHIFI</name>
<evidence type="ECO:0000259" key="1">
    <source>
        <dbReference type="PROSITE" id="PS51186"/>
    </source>
</evidence>
<dbReference type="GO" id="GO:0016747">
    <property type="term" value="F:acyltransferase activity, transferring groups other than amino-acyl groups"/>
    <property type="evidence" value="ECO:0007669"/>
    <property type="project" value="InterPro"/>
</dbReference>
<organism evidence="2 3">
    <name type="scientific">Chitinophaga filiformis</name>
    <name type="common">Myxococcus filiformis</name>
    <name type="synonym">Flexibacter filiformis</name>
    <dbReference type="NCBI Taxonomy" id="104663"/>
    <lineage>
        <taxon>Bacteria</taxon>
        <taxon>Pseudomonadati</taxon>
        <taxon>Bacteroidota</taxon>
        <taxon>Chitinophagia</taxon>
        <taxon>Chitinophagales</taxon>
        <taxon>Chitinophagaceae</taxon>
        <taxon>Chitinophaga</taxon>
    </lineage>
</organism>
<proteinExistence type="predicted"/>
<dbReference type="PANTHER" id="PTHR43305:SF1">
    <property type="entry name" value="FAMILY N-ACETYLTRANSFERASE, PUTATIVE (AFU_ORTHOLOGUE AFUA_2G01380)-RELATED"/>
    <property type="match status" value="1"/>
</dbReference>
<accession>A0A1G7MNL9</accession>